<feature type="domain" description="2Fe-2S ferredoxin-type" evidence="6">
    <location>
        <begin position="1"/>
        <end position="76"/>
    </location>
</feature>
<dbReference type="STRING" id="84024.ERS852471_00447"/>
<dbReference type="EMBL" id="CYZV01000066">
    <property type="protein sequence ID" value="CUO84992.1"/>
    <property type="molecule type" value="Genomic_DNA"/>
</dbReference>
<evidence type="ECO:0000313" key="7">
    <source>
        <dbReference type="EMBL" id="CUO84992.1"/>
    </source>
</evidence>
<dbReference type="GO" id="GO:0016491">
    <property type="term" value="F:oxidoreductase activity"/>
    <property type="evidence" value="ECO:0007669"/>
    <property type="project" value="UniProtKB-KW"/>
</dbReference>
<dbReference type="SUPFAM" id="SSF47741">
    <property type="entry name" value="CO dehydrogenase ISP C-domain like"/>
    <property type="match status" value="1"/>
</dbReference>
<evidence type="ECO:0000256" key="1">
    <source>
        <dbReference type="ARBA" id="ARBA00022714"/>
    </source>
</evidence>
<evidence type="ECO:0000256" key="3">
    <source>
        <dbReference type="ARBA" id="ARBA00023002"/>
    </source>
</evidence>
<sequence>MEIKLWINNKLFQDNVEADMLLIDYVRSKGFFSVKRGCETANCGLCTVHLEGKPVLSCSTLVMKANGKKVTTLEGLREEAEEFGAFMADQGAEQCGFCSPGFVMNVLAMKNELVNPTEDEIKHYLAGNLCRCTGYMSQLRAIKNFLEAKKED</sequence>
<dbReference type="AlphaFoldDB" id="A0A174H2P5"/>
<dbReference type="GeneID" id="83013288"/>
<dbReference type="SUPFAM" id="SSF54292">
    <property type="entry name" value="2Fe-2S ferredoxin-like"/>
    <property type="match status" value="1"/>
</dbReference>
<dbReference type="Pfam" id="PF00111">
    <property type="entry name" value="Fer2"/>
    <property type="match status" value="1"/>
</dbReference>
<dbReference type="EC" id="1.3.7.9" evidence="7"/>
<dbReference type="InterPro" id="IPR001041">
    <property type="entry name" value="2Fe-2S_ferredoxin-type"/>
</dbReference>
<dbReference type="OrthoDB" id="9796880at2"/>
<evidence type="ECO:0000259" key="6">
    <source>
        <dbReference type="PROSITE" id="PS51085"/>
    </source>
</evidence>
<keyword evidence="3 7" id="KW-0560">Oxidoreductase</keyword>
<dbReference type="CDD" id="cd00207">
    <property type="entry name" value="fer2"/>
    <property type="match status" value="1"/>
</dbReference>
<accession>A0A174H2P5</accession>
<keyword evidence="1" id="KW-0001">2Fe-2S</keyword>
<keyword evidence="2" id="KW-0479">Metal-binding</keyword>
<dbReference type="InterPro" id="IPR002888">
    <property type="entry name" value="2Fe-2S-bd"/>
</dbReference>
<evidence type="ECO:0000256" key="5">
    <source>
        <dbReference type="ARBA" id="ARBA00023014"/>
    </source>
</evidence>
<dbReference type="InterPro" id="IPR036884">
    <property type="entry name" value="2Fe-2S-bd_dom_sf"/>
</dbReference>
<gene>
    <name evidence="7" type="primary">hcrC</name>
    <name evidence="7" type="ORF">ERS852470_03545</name>
</gene>
<dbReference type="InterPro" id="IPR006058">
    <property type="entry name" value="2Fe2S_fd_BS"/>
</dbReference>
<dbReference type="PANTHER" id="PTHR44379">
    <property type="entry name" value="OXIDOREDUCTASE WITH IRON-SULFUR SUBUNIT"/>
    <property type="match status" value="1"/>
</dbReference>
<evidence type="ECO:0000256" key="2">
    <source>
        <dbReference type="ARBA" id="ARBA00022723"/>
    </source>
</evidence>
<dbReference type="PROSITE" id="PS51085">
    <property type="entry name" value="2FE2S_FER_2"/>
    <property type="match status" value="1"/>
</dbReference>
<reference evidence="7 8" key="1">
    <citation type="submission" date="2015-09" db="EMBL/GenBank/DDBJ databases">
        <authorList>
            <consortium name="Pathogen Informatics"/>
        </authorList>
    </citation>
    <scope>NUCLEOTIDE SEQUENCE [LARGE SCALE GENOMIC DNA]</scope>
    <source>
        <strain evidence="7 8">2789STDY5834855</strain>
    </source>
</reference>
<protein>
    <submittedName>
        <fullName evidence="7">2Fe-2S iron-sulfur cluster binding domain-containing protein</fullName>
        <ecNumber evidence="7">1.3.7.9</ecNumber>
    </submittedName>
</protein>
<dbReference type="Pfam" id="PF01799">
    <property type="entry name" value="Fer2_2"/>
    <property type="match status" value="1"/>
</dbReference>
<dbReference type="GO" id="GO:0046872">
    <property type="term" value="F:metal ion binding"/>
    <property type="evidence" value="ECO:0007669"/>
    <property type="project" value="UniProtKB-KW"/>
</dbReference>
<dbReference type="InterPro" id="IPR036010">
    <property type="entry name" value="2Fe-2S_ferredoxin-like_sf"/>
</dbReference>
<evidence type="ECO:0000256" key="4">
    <source>
        <dbReference type="ARBA" id="ARBA00023004"/>
    </source>
</evidence>
<proteinExistence type="predicted"/>
<name>A0A174H2P5_9CLOT</name>
<dbReference type="PANTHER" id="PTHR44379:SF5">
    <property type="entry name" value="OXIDOREDUCTASE WITH IRON-SULFUR SUBUNIT"/>
    <property type="match status" value="1"/>
</dbReference>
<dbReference type="RefSeq" id="WP_042402340.1">
    <property type="nucleotide sequence ID" value="NZ_CYYT01000026.1"/>
</dbReference>
<dbReference type="InterPro" id="IPR012675">
    <property type="entry name" value="Beta-grasp_dom_sf"/>
</dbReference>
<keyword evidence="4" id="KW-0408">Iron</keyword>
<dbReference type="PROSITE" id="PS00197">
    <property type="entry name" value="2FE2S_FER_1"/>
    <property type="match status" value="1"/>
</dbReference>
<organism evidence="7 8">
    <name type="scientific">Clostridium disporicum</name>
    <dbReference type="NCBI Taxonomy" id="84024"/>
    <lineage>
        <taxon>Bacteria</taxon>
        <taxon>Bacillati</taxon>
        <taxon>Bacillota</taxon>
        <taxon>Clostridia</taxon>
        <taxon>Eubacteriales</taxon>
        <taxon>Clostridiaceae</taxon>
        <taxon>Clostridium</taxon>
    </lineage>
</organism>
<evidence type="ECO:0000313" key="8">
    <source>
        <dbReference type="Proteomes" id="UP000095558"/>
    </source>
</evidence>
<dbReference type="Gene3D" id="1.10.150.120">
    <property type="entry name" value="[2Fe-2S]-binding domain"/>
    <property type="match status" value="1"/>
</dbReference>
<dbReference type="Gene3D" id="3.10.20.30">
    <property type="match status" value="1"/>
</dbReference>
<dbReference type="GO" id="GO:0051537">
    <property type="term" value="F:2 iron, 2 sulfur cluster binding"/>
    <property type="evidence" value="ECO:0007669"/>
    <property type="project" value="UniProtKB-KW"/>
</dbReference>
<dbReference type="Proteomes" id="UP000095558">
    <property type="component" value="Unassembled WGS sequence"/>
</dbReference>
<keyword evidence="5" id="KW-0411">Iron-sulfur</keyword>
<dbReference type="InterPro" id="IPR051452">
    <property type="entry name" value="Diverse_Oxidoreductases"/>
</dbReference>